<dbReference type="InterPro" id="IPR029068">
    <property type="entry name" value="Glyas_Bleomycin-R_OHBP_Dase"/>
</dbReference>
<evidence type="ECO:0000256" key="3">
    <source>
        <dbReference type="ARBA" id="ARBA00023125"/>
    </source>
</evidence>
<dbReference type="PANTHER" id="PTHR30204">
    <property type="entry name" value="REDOX-CYCLING DRUG-SENSING TRANSCRIPTIONAL ACTIVATOR SOXR"/>
    <property type="match status" value="1"/>
</dbReference>
<dbReference type="GO" id="GO:0003677">
    <property type="term" value="F:DNA binding"/>
    <property type="evidence" value="ECO:0007669"/>
    <property type="project" value="UniProtKB-KW"/>
</dbReference>
<dbReference type="SUPFAM" id="SSF46955">
    <property type="entry name" value="Putative DNA-binding domain"/>
    <property type="match status" value="1"/>
</dbReference>
<evidence type="ECO:0000313" key="7">
    <source>
        <dbReference type="Proteomes" id="UP000569914"/>
    </source>
</evidence>
<dbReference type="CDD" id="cd01106">
    <property type="entry name" value="HTH_TipAL-Mta"/>
    <property type="match status" value="1"/>
</dbReference>
<protein>
    <submittedName>
        <fullName evidence="6">DNA-binding transcriptional MerR regulator/uncharacterized glyoxalase superfamily protein PhnB</fullName>
    </submittedName>
</protein>
<name>A0A7Y9IDQ4_9ACTN</name>
<evidence type="ECO:0000313" key="6">
    <source>
        <dbReference type="EMBL" id="NYE74842.1"/>
    </source>
</evidence>
<dbReference type="Proteomes" id="UP000569914">
    <property type="component" value="Unassembled WGS sequence"/>
</dbReference>
<dbReference type="SMART" id="SM00422">
    <property type="entry name" value="HTH_MERR"/>
    <property type="match status" value="1"/>
</dbReference>
<dbReference type="InterPro" id="IPR004360">
    <property type="entry name" value="Glyas_Fos-R_dOase_dom"/>
</dbReference>
<sequence>MAETERPYWRVGELSQATGLTVRTLHHYHQIGLLDPAARSAGGHRLYAPADVRRLMYIVVLRRAGLSLAAIKEVLDRDRIDVAALIDQQRRDLESVLMDTVEFGRRLQDASIDELSRDPRRLRELINWVTPNPIASQPVVLLVYADVELAYRTLIHMFGFGPGVIARDGDGHVGYAEVTGPMGNIRLHWPRPGLSPPDPARDPSSMTTVEVADLDAHYAQARDAGARIVRPLTTQHGAREYLALDHEHHLWCFQQA</sequence>
<dbReference type="EMBL" id="JACCBU010000001">
    <property type="protein sequence ID" value="NYE74842.1"/>
    <property type="molecule type" value="Genomic_DNA"/>
</dbReference>
<dbReference type="AlphaFoldDB" id="A0A7Y9IDQ4"/>
<dbReference type="Pfam" id="PF00903">
    <property type="entry name" value="Glyoxalase"/>
    <property type="match status" value="1"/>
</dbReference>
<gene>
    <name evidence="6" type="ORF">BKA15_006171</name>
</gene>
<organism evidence="6 7">
    <name type="scientific">Microlunatus parietis</name>
    <dbReference type="NCBI Taxonomy" id="682979"/>
    <lineage>
        <taxon>Bacteria</taxon>
        <taxon>Bacillati</taxon>
        <taxon>Actinomycetota</taxon>
        <taxon>Actinomycetes</taxon>
        <taxon>Propionibacteriales</taxon>
        <taxon>Propionibacteriaceae</taxon>
        <taxon>Microlunatus</taxon>
    </lineage>
</organism>
<dbReference type="PANTHER" id="PTHR30204:SF69">
    <property type="entry name" value="MERR-FAMILY TRANSCRIPTIONAL REGULATOR"/>
    <property type="match status" value="1"/>
</dbReference>
<dbReference type="InterPro" id="IPR000551">
    <property type="entry name" value="MerR-type_HTH_dom"/>
</dbReference>
<evidence type="ECO:0000256" key="2">
    <source>
        <dbReference type="ARBA" id="ARBA00023015"/>
    </source>
</evidence>
<keyword evidence="3 6" id="KW-0238">DNA-binding</keyword>
<keyword evidence="2" id="KW-0805">Transcription regulation</keyword>
<feature type="domain" description="HTH merR-type" evidence="5">
    <location>
        <begin position="8"/>
        <end position="77"/>
    </location>
</feature>
<reference evidence="6 7" key="1">
    <citation type="submission" date="2020-07" db="EMBL/GenBank/DDBJ databases">
        <title>Sequencing the genomes of 1000 actinobacteria strains.</title>
        <authorList>
            <person name="Klenk H.-P."/>
        </authorList>
    </citation>
    <scope>NUCLEOTIDE SEQUENCE [LARGE SCALE GENOMIC DNA]</scope>
    <source>
        <strain evidence="6 7">DSM 22083</strain>
    </source>
</reference>
<dbReference type="PRINTS" id="PR00040">
    <property type="entry name" value="HTHMERR"/>
</dbReference>
<dbReference type="RefSeq" id="WP_179757437.1">
    <property type="nucleotide sequence ID" value="NZ_JACCBU010000001.1"/>
</dbReference>
<proteinExistence type="predicted"/>
<accession>A0A7Y9IDQ4</accession>
<dbReference type="PROSITE" id="PS50937">
    <property type="entry name" value="HTH_MERR_2"/>
    <property type="match status" value="1"/>
</dbReference>
<dbReference type="GO" id="GO:0003700">
    <property type="term" value="F:DNA-binding transcription factor activity"/>
    <property type="evidence" value="ECO:0007669"/>
    <property type="project" value="InterPro"/>
</dbReference>
<evidence type="ECO:0000256" key="1">
    <source>
        <dbReference type="ARBA" id="ARBA00022491"/>
    </source>
</evidence>
<keyword evidence="7" id="KW-1185">Reference proteome</keyword>
<dbReference type="InterPro" id="IPR047057">
    <property type="entry name" value="MerR_fam"/>
</dbReference>
<evidence type="ECO:0000256" key="4">
    <source>
        <dbReference type="ARBA" id="ARBA00023163"/>
    </source>
</evidence>
<dbReference type="InterPro" id="IPR009061">
    <property type="entry name" value="DNA-bd_dom_put_sf"/>
</dbReference>
<keyword evidence="4" id="KW-0804">Transcription</keyword>
<dbReference type="Gene3D" id="3.30.720.110">
    <property type="match status" value="1"/>
</dbReference>
<dbReference type="Gene3D" id="1.10.1660.10">
    <property type="match status" value="1"/>
</dbReference>
<dbReference type="Pfam" id="PF13411">
    <property type="entry name" value="MerR_1"/>
    <property type="match status" value="1"/>
</dbReference>
<keyword evidence="1" id="KW-0678">Repressor</keyword>
<dbReference type="SUPFAM" id="SSF54593">
    <property type="entry name" value="Glyoxalase/Bleomycin resistance protein/Dihydroxybiphenyl dioxygenase"/>
    <property type="match status" value="1"/>
</dbReference>
<evidence type="ECO:0000259" key="5">
    <source>
        <dbReference type="PROSITE" id="PS50937"/>
    </source>
</evidence>
<comment type="caution">
    <text evidence="6">The sequence shown here is derived from an EMBL/GenBank/DDBJ whole genome shotgun (WGS) entry which is preliminary data.</text>
</comment>